<dbReference type="Proteomes" id="UP000019335">
    <property type="component" value="Chromosome 10"/>
</dbReference>
<evidence type="ECO:0000313" key="1">
    <source>
        <dbReference type="EMBL" id="EWM25957.1"/>
    </source>
</evidence>
<sequence length="88" mass="10216">MDSESELEEYSGQTGEIWIQICLWMKEIEPRATQHLDYLNLARDSGIEESSSDAHTSLTFFPEIAHNQIVFFPLFYRDEGEMNATVQK</sequence>
<gene>
    <name evidence="1" type="ORF">Naga_100400g5</name>
</gene>
<dbReference type="AlphaFoldDB" id="W7TIW3"/>
<organism evidence="1 2">
    <name type="scientific">Nannochloropsis gaditana</name>
    <dbReference type="NCBI Taxonomy" id="72520"/>
    <lineage>
        <taxon>Eukaryota</taxon>
        <taxon>Sar</taxon>
        <taxon>Stramenopiles</taxon>
        <taxon>Ochrophyta</taxon>
        <taxon>Eustigmatophyceae</taxon>
        <taxon>Eustigmatales</taxon>
        <taxon>Monodopsidaceae</taxon>
        <taxon>Nannochloropsis</taxon>
    </lineage>
</organism>
<protein>
    <submittedName>
        <fullName evidence="1">Uncharacterized protein</fullName>
    </submittedName>
</protein>
<accession>W7TIW3</accession>
<dbReference type="EMBL" id="AZIL01000813">
    <property type="protein sequence ID" value="EWM25957.1"/>
    <property type="molecule type" value="Genomic_DNA"/>
</dbReference>
<proteinExistence type="predicted"/>
<evidence type="ECO:0000313" key="2">
    <source>
        <dbReference type="Proteomes" id="UP000019335"/>
    </source>
</evidence>
<keyword evidence="2" id="KW-1185">Reference proteome</keyword>
<comment type="caution">
    <text evidence="1">The sequence shown here is derived from an EMBL/GenBank/DDBJ whole genome shotgun (WGS) entry which is preliminary data.</text>
</comment>
<reference evidence="1 2" key="1">
    <citation type="journal article" date="2014" name="Mol. Plant">
        <title>Chromosome Scale Genome Assembly and Transcriptome Profiling of Nannochloropsis gaditana in Nitrogen Depletion.</title>
        <authorList>
            <person name="Corteggiani Carpinelli E."/>
            <person name="Telatin A."/>
            <person name="Vitulo N."/>
            <person name="Forcato C."/>
            <person name="D'Angelo M."/>
            <person name="Schiavon R."/>
            <person name="Vezzi A."/>
            <person name="Giacometti G.M."/>
            <person name="Morosinotto T."/>
            <person name="Valle G."/>
        </authorList>
    </citation>
    <scope>NUCLEOTIDE SEQUENCE [LARGE SCALE GENOMIC DNA]</scope>
    <source>
        <strain evidence="1 2">B-31</strain>
    </source>
</reference>
<name>W7TIW3_9STRA</name>